<gene>
    <name evidence="1" type="ORF">OIDMADRAFT_147564</name>
</gene>
<dbReference type="InterPro" id="IPR029063">
    <property type="entry name" value="SAM-dependent_MTases_sf"/>
</dbReference>
<dbReference type="OrthoDB" id="433955at2759"/>
<dbReference type="SUPFAM" id="SSF53335">
    <property type="entry name" value="S-adenosyl-L-methionine-dependent methyltransferases"/>
    <property type="match status" value="1"/>
</dbReference>
<reference evidence="2" key="2">
    <citation type="submission" date="2015-01" db="EMBL/GenBank/DDBJ databases">
        <title>Evolutionary Origins and Diversification of the Mycorrhizal Mutualists.</title>
        <authorList>
            <consortium name="DOE Joint Genome Institute"/>
            <consortium name="Mycorrhizal Genomics Consortium"/>
            <person name="Kohler A."/>
            <person name="Kuo A."/>
            <person name="Nagy L.G."/>
            <person name="Floudas D."/>
            <person name="Copeland A."/>
            <person name="Barry K.W."/>
            <person name="Cichocki N."/>
            <person name="Veneault-Fourrey C."/>
            <person name="LaButti K."/>
            <person name="Lindquist E.A."/>
            <person name="Lipzen A."/>
            <person name="Lundell T."/>
            <person name="Morin E."/>
            <person name="Murat C."/>
            <person name="Riley R."/>
            <person name="Ohm R."/>
            <person name="Sun H."/>
            <person name="Tunlid A."/>
            <person name="Henrissat B."/>
            <person name="Grigoriev I.V."/>
            <person name="Hibbett D.S."/>
            <person name="Martin F."/>
        </authorList>
    </citation>
    <scope>NUCLEOTIDE SEQUENCE [LARGE SCALE GENOMIC DNA]</scope>
    <source>
        <strain evidence="2">Zn</strain>
    </source>
</reference>
<dbReference type="InParanoid" id="A0A0C3H6J2"/>
<dbReference type="Proteomes" id="UP000054321">
    <property type="component" value="Unassembled WGS sequence"/>
</dbReference>
<dbReference type="Gene3D" id="3.40.50.150">
    <property type="entry name" value="Vaccinia Virus protein VP39"/>
    <property type="match status" value="1"/>
</dbReference>
<dbReference type="GO" id="GO:0008757">
    <property type="term" value="F:S-adenosylmethionine-dependent methyltransferase activity"/>
    <property type="evidence" value="ECO:0007669"/>
    <property type="project" value="UniProtKB-ARBA"/>
</dbReference>
<evidence type="ECO:0008006" key="3">
    <source>
        <dbReference type="Google" id="ProtNLM"/>
    </source>
</evidence>
<dbReference type="CDD" id="cd02440">
    <property type="entry name" value="AdoMet_MTases"/>
    <property type="match status" value="1"/>
</dbReference>
<evidence type="ECO:0000313" key="1">
    <source>
        <dbReference type="EMBL" id="KIM98076.1"/>
    </source>
</evidence>
<proteinExistence type="predicted"/>
<dbReference type="Pfam" id="PF10294">
    <property type="entry name" value="Methyltransf_16"/>
    <property type="match status" value="1"/>
</dbReference>
<protein>
    <recommendedName>
        <fullName evidence="3">FAM86 N-terminal domain-containing protein</fullName>
    </recommendedName>
</protein>
<dbReference type="STRING" id="913774.A0A0C3H6J2"/>
<dbReference type="GO" id="GO:0005829">
    <property type="term" value="C:cytosol"/>
    <property type="evidence" value="ECO:0007669"/>
    <property type="project" value="TreeGrafter"/>
</dbReference>
<sequence length="340" mass="38000">MVVLKLGQAPQPKQLPNLRSKPSFASLYAALECLALQPDSWTGTPKSQDPEGLDPKFVNQYLLSIVSSELTWFQDGSEDVMVLDRRDKIWELASKRMAERCGRTAMPEMTRTWLIPAPITGSSLAFTIREPPLTGDNLGFKTWGTAFTMAQKLDDLRTKHLSHLFNEQTPSIRALELGSGTGLVGIAAAALWSIPVLLTDLPEIQVNLSYNVLQNTQLVEAQGGRIISTVLDWNDPSAFPIHDFEIIMAADPMYDDAHPELVAHMIETFLKRNEDARALIAVPLRDQKTKQMTATFQEVMTGKGFSLLAQGQEICRDDWKENDVEETGAGCWWAIWSWAR</sequence>
<name>A0A0C3H6J2_OIDMZ</name>
<accession>A0A0C3H6J2</accession>
<dbReference type="InterPro" id="IPR019410">
    <property type="entry name" value="Methyltransf_16"/>
</dbReference>
<dbReference type="HOGENOM" id="CLU_049351_1_1_1"/>
<organism evidence="1 2">
    <name type="scientific">Oidiodendron maius (strain Zn)</name>
    <dbReference type="NCBI Taxonomy" id="913774"/>
    <lineage>
        <taxon>Eukaryota</taxon>
        <taxon>Fungi</taxon>
        <taxon>Dikarya</taxon>
        <taxon>Ascomycota</taxon>
        <taxon>Pezizomycotina</taxon>
        <taxon>Leotiomycetes</taxon>
        <taxon>Leotiomycetes incertae sedis</taxon>
        <taxon>Myxotrichaceae</taxon>
        <taxon>Oidiodendron</taxon>
    </lineage>
</organism>
<dbReference type="AlphaFoldDB" id="A0A0C3H6J2"/>
<dbReference type="PANTHER" id="PTHR14614:SF156">
    <property type="entry name" value="PROTEIN-LYSINE N-METHYLTRANSFERASE EFM2"/>
    <property type="match status" value="1"/>
</dbReference>
<dbReference type="PANTHER" id="PTHR14614">
    <property type="entry name" value="HEPATOCELLULAR CARCINOMA-ASSOCIATED ANTIGEN"/>
    <property type="match status" value="1"/>
</dbReference>
<evidence type="ECO:0000313" key="2">
    <source>
        <dbReference type="Proteomes" id="UP000054321"/>
    </source>
</evidence>
<dbReference type="EMBL" id="KN832881">
    <property type="protein sequence ID" value="KIM98076.1"/>
    <property type="molecule type" value="Genomic_DNA"/>
</dbReference>
<reference evidence="1 2" key="1">
    <citation type="submission" date="2014-04" db="EMBL/GenBank/DDBJ databases">
        <authorList>
            <consortium name="DOE Joint Genome Institute"/>
            <person name="Kuo A."/>
            <person name="Martino E."/>
            <person name="Perotto S."/>
            <person name="Kohler A."/>
            <person name="Nagy L.G."/>
            <person name="Floudas D."/>
            <person name="Copeland A."/>
            <person name="Barry K.W."/>
            <person name="Cichocki N."/>
            <person name="Veneault-Fourrey C."/>
            <person name="LaButti K."/>
            <person name="Lindquist E.A."/>
            <person name="Lipzen A."/>
            <person name="Lundell T."/>
            <person name="Morin E."/>
            <person name="Murat C."/>
            <person name="Sun H."/>
            <person name="Tunlid A."/>
            <person name="Henrissat B."/>
            <person name="Grigoriev I.V."/>
            <person name="Hibbett D.S."/>
            <person name="Martin F."/>
            <person name="Nordberg H.P."/>
            <person name="Cantor M.N."/>
            <person name="Hua S.X."/>
        </authorList>
    </citation>
    <scope>NUCLEOTIDE SEQUENCE [LARGE SCALE GENOMIC DNA]</scope>
    <source>
        <strain evidence="1 2">Zn</strain>
    </source>
</reference>
<keyword evidence="2" id="KW-1185">Reference proteome</keyword>